<gene>
    <name evidence="2" type="ORF">PFICI_02040</name>
</gene>
<proteinExistence type="predicted"/>
<evidence type="ECO:0000256" key="1">
    <source>
        <dbReference type="SAM" id="SignalP"/>
    </source>
</evidence>
<organism evidence="2 3">
    <name type="scientific">Pestalotiopsis fici (strain W106-1 / CGMCC3.15140)</name>
    <dbReference type="NCBI Taxonomy" id="1229662"/>
    <lineage>
        <taxon>Eukaryota</taxon>
        <taxon>Fungi</taxon>
        <taxon>Dikarya</taxon>
        <taxon>Ascomycota</taxon>
        <taxon>Pezizomycotina</taxon>
        <taxon>Sordariomycetes</taxon>
        <taxon>Xylariomycetidae</taxon>
        <taxon>Amphisphaeriales</taxon>
        <taxon>Sporocadaceae</taxon>
        <taxon>Pestalotiopsis</taxon>
    </lineage>
</organism>
<dbReference type="RefSeq" id="XP_007828812.1">
    <property type="nucleotide sequence ID" value="XM_007830621.1"/>
</dbReference>
<dbReference type="Proteomes" id="UP000030651">
    <property type="component" value="Unassembled WGS sequence"/>
</dbReference>
<accession>W3XRT0</accession>
<dbReference type="OrthoDB" id="10414575at2759"/>
<dbReference type="HOGENOM" id="CLU_2528204_0_0_1"/>
<protein>
    <submittedName>
        <fullName evidence="2">Uncharacterized protein</fullName>
    </submittedName>
</protein>
<reference evidence="3" key="1">
    <citation type="journal article" date="2015" name="BMC Genomics">
        <title>Genomic and transcriptomic analysis of the endophytic fungus Pestalotiopsis fici reveals its lifestyle and high potential for synthesis of natural products.</title>
        <authorList>
            <person name="Wang X."/>
            <person name="Zhang X."/>
            <person name="Liu L."/>
            <person name="Xiang M."/>
            <person name="Wang W."/>
            <person name="Sun X."/>
            <person name="Che Y."/>
            <person name="Guo L."/>
            <person name="Liu G."/>
            <person name="Guo L."/>
            <person name="Wang C."/>
            <person name="Yin W.B."/>
            <person name="Stadler M."/>
            <person name="Zhang X."/>
            <person name="Liu X."/>
        </authorList>
    </citation>
    <scope>NUCLEOTIDE SEQUENCE [LARGE SCALE GENOMIC DNA]</scope>
    <source>
        <strain evidence="3">W106-1 / CGMCC3.15140</strain>
    </source>
</reference>
<name>W3XRT0_PESFW</name>
<dbReference type="GeneID" id="19267053"/>
<sequence length="84" mass="8506">MQLTTSVVTLLALAGVQAMPGSESRQVTAGVISIGWFPDSSCSGTPLATDTVSKPADGGCFNLHEPASAKFFSVLSNTAQSDGS</sequence>
<dbReference type="AlphaFoldDB" id="W3XRT0"/>
<dbReference type="InParanoid" id="W3XRT0"/>
<evidence type="ECO:0000313" key="3">
    <source>
        <dbReference type="Proteomes" id="UP000030651"/>
    </source>
</evidence>
<keyword evidence="1" id="KW-0732">Signal</keyword>
<dbReference type="EMBL" id="KI912109">
    <property type="protein sequence ID" value="ETS88212.1"/>
    <property type="molecule type" value="Genomic_DNA"/>
</dbReference>
<dbReference type="KEGG" id="pfy:PFICI_02040"/>
<feature type="chain" id="PRO_5004836117" evidence="1">
    <location>
        <begin position="19"/>
        <end position="84"/>
    </location>
</feature>
<keyword evidence="3" id="KW-1185">Reference proteome</keyword>
<evidence type="ECO:0000313" key="2">
    <source>
        <dbReference type="EMBL" id="ETS88212.1"/>
    </source>
</evidence>
<feature type="signal peptide" evidence="1">
    <location>
        <begin position="1"/>
        <end position="18"/>
    </location>
</feature>